<dbReference type="AlphaFoldDB" id="A0A077RE85"/>
<feature type="compositionally biased region" description="Basic and acidic residues" evidence="1">
    <location>
        <begin position="55"/>
        <end position="71"/>
    </location>
</feature>
<feature type="chain" id="PRO_5001722987" evidence="2">
    <location>
        <begin position="20"/>
        <end position="220"/>
    </location>
</feature>
<feature type="compositionally biased region" description="Pro residues" evidence="1">
    <location>
        <begin position="177"/>
        <end position="189"/>
    </location>
</feature>
<name>A0A077RE85_9BASI</name>
<organism evidence="3">
    <name type="scientific">Melanopsichium pennsylvanicum 4</name>
    <dbReference type="NCBI Taxonomy" id="1398559"/>
    <lineage>
        <taxon>Eukaryota</taxon>
        <taxon>Fungi</taxon>
        <taxon>Dikarya</taxon>
        <taxon>Basidiomycota</taxon>
        <taxon>Ustilaginomycotina</taxon>
        <taxon>Ustilaginomycetes</taxon>
        <taxon>Ustilaginales</taxon>
        <taxon>Ustilaginaceae</taxon>
        <taxon>Melanopsichium</taxon>
    </lineage>
</organism>
<keyword evidence="2" id="KW-0732">Signal</keyword>
<feature type="region of interest" description="Disordered" evidence="1">
    <location>
        <begin position="36"/>
        <end position="154"/>
    </location>
</feature>
<proteinExistence type="predicted"/>
<sequence length="220" mass="23327">MKLDVFVILALSTSIVVSSAPLPQGWLKKFGKWVKGESSSSSNLADHLAPGSGNDPEHPDRVIRDSQHASERSSPASSLSSSSDFSPSHISGGYGSSSQFNYAPHDEFAAPHVPAPGYSAPSTLQADYEPALGIPAPPPPSRGQPPVGLPVHVPPTGYEPAFGFPFIRGPGYGPERPFLPPAPRYPPPAAHGDSDRLWQILTGQPSPPPYRPPRYGGNQR</sequence>
<dbReference type="EMBL" id="HG529698">
    <property type="protein sequence ID" value="CDI56769.1"/>
    <property type="molecule type" value="Genomic_DNA"/>
</dbReference>
<reference evidence="3" key="1">
    <citation type="journal article" date="2014" name="Genome Biol. Evol.">
        <title>Gene Loss Rather Than Gene Gain Is Associated with a Host Jump from Monocots to Dicots in the Smut Fungus Melanopsichium pennsylvanicum.</title>
        <authorList>
            <person name="Sharma R."/>
            <person name="Mishra B."/>
            <person name="Runge F."/>
            <person name="Thines M."/>
        </authorList>
    </citation>
    <scope>NUCLEOTIDE SEQUENCE</scope>
    <source>
        <strain evidence="3">4</strain>
    </source>
</reference>
<feature type="compositionally biased region" description="Low complexity" evidence="1">
    <location>
        <begin position="72"/>
        <end position="91"/>
    </location>
</feature>
<evidence type="ECO:0000256" key="1">
    <source>
        <dbReference type="SAM" id="MobiDB-lite"/>
    </source>
</evidence>
<feature type="region of interest" description="Disordered" evidence="1">
    <location>
        <begin position="174"/>
        <end position="220"/>
    </location>
</feature>
<feature type="signal peptide" evidence="2">
    <location>
        <begin position="1"/>
        <end position="19"/>
    </location>
</feature>
<feature type="non-terminal residue" evidence="3">
    <location>
        <position position="220"/>
    </location>
</feature>
<evidence type="ECO:0000313" key="3">
    <source>
        <dbReference type="EMBL" id="CDI56769.1"/>
    </source>
</evidence>
<evidence type="ECO:0000256" key="2">
    <source>
        <dbReference type="SAM" id="SignalP"/>
    </source>
</evidence>
<protein>
    <submittedName>
        <fullName evidence="3">Uncharacterized protein</fullName>
    </submittedName>
</protein>
<accession>A0A077RE85</accession>